<keyword evidence="2" id="KW-0472">Membrane</keyword>
<evidence type="ECO:0008006" key="5">
    <source>
        <dbReference type="Google" id="ProtNLM"/>
    </source>
</evidence>
<dbReference type="STRING" id="39432.ENSSBOP00000012283"/>
<organism evidence="3 4">
    <name type="scientific">Saimiri boliviensis boliviensis</name>
    <name type="common">Bolivian squirrel monkey</name>
    <dbReference type="NCBI Taxonomy" id="39432"/>
    <lineage>
        <taxon>Eukaryota</taxon>
        <taxon>Metazoa</taxon>
        <taxon>Chordata</taxon>
        <taxon>Craniata</taxon>
        <taxon>Vertebrata</taxon>
        <taxon>Euteleostomi</taxon>
        <taxon>Mammalia</taxon>
        <taxon>Eutheria</taxon>
        <taxon>Euarchontoglires</taxon>
        <taxon>Primates</taxon>
        <taxon>Haplorrhini</taxon>
        <taxon>Platyrrhini</taxon>
        <taxon>Cebidae</taxon>
        <taxon>Saimiriinae</taxon>
        <taxon>Saimiri</taxon>
    </lineage>
</organism>
<sequence length="158" mass="16947">MVKGGLKGVLREEPGRRKGSRQNGARGNRAHQNTSNLTSHPASSPRSPGARERRRAGSGPGSESRSASSEWGHGPTSAGRSAGQGSPRPGAMSPNLRTALIFGGFISLIGAAFYPIYFRPLTRLEEYKKEQAINRAGIVQEDIQPPGLKVWSDPFGRK</sequence>
<dbReference type="Proteomes" id="UP000233220">
    <property type="component" value="Unplaced"/>
</dbReference>
<dbReference type="OMA" id="WGRACEI"/>
<accession>A0A2K6SY03</accession>
<dbReference type="Ensembl" id="ENSSBOT00000029073.1">
    <property type="protein sequence ID" value="ENSSBOP00000012283.1"/>
    <property type="gene ID" value="ENSSBOG00000022950.1"/>
</dbReference>
<dbReference type="GO" id="GO:0005743">
    <property type="term" value="C:mitochondrial inner membrane"/>
    <property type="evidence" value="ECO:0007669"/>
    <property type="project" value="TreeGrafter"/>
</dbReference>
<name>A0A2K6SY03_SAIBB</name>
<evidence type="ECO:0000256" key="1">
    <source>
        <dbReference type="SAM" id="MobiDB-lite"/>
    </source>
</evidence>
<protein>
    <recommendedName>
        <fullName evidence="5">Small integral membrane protein 20</fullName>
    </recommendedName>
</protein>
<reference evidence="3" key="2">
    <citation type="submission" date="2025-09" db="UniProtKB">
        <authorList>
            <consortium name="Ensembl"/>
        </authorList>
    </citation>
    <scope>IDENTIFICATION</scope>
</reference>
<feature type="region of interest" description="Disordered" evidence="1">
    <location>
        <begin position="1"/>
        <end position="95"/>
    </location>
</feature>
<feature type="transmembrane region" description="Helical" evidence="2">
    <location>
        <begin position="99"/>
        <end position="118"/>
    </location>
</feature>
<keyword evidence="2" id="KW-0812">Transmembrane</keyword>
<dbReference type="AlphaFoldDB" id="A0A2K6SY03"/>
<feature type="compositionally biased region" description="Low complexity" evidence="1">
    <location>
        <begin position="61"/>
        <end position="70"/>
    </location>
</feature>
<dbReference type="PANTHER" id="PTHR34923:SF1">
    <property type="entry name" value="SMALL INTEGRAL MEMBRANE PROTEIN 20"/>
    <property type="match status" value="1"/>
</dbReference>
<feature type="compositionally biased region" description="Polar residues" evidence="1">
    <location>
        <begin position="21"/>
        <end position="40"/>
    </location>
</feature>
<evidence type="ECO:0000313" key="3">
    <source>
        <dbReference type="Ensembl" id="ENSSBOP00000012283.1"/>
    </source>
</evidence>
<keyword evidence="4" id="KW-1185">Reference proteome</keyword>
<dbReference type="GO" id="GO:0033617">
    <property type="term" value="P:mitochondrial respiratory chain complex IV assembly"/>
    <property type="evidence" value="ECO:0007669"/>
    <property type="project" value="InterPro"/>
</dbReference>
<keyword evidence="2" id="KW-1133">Transmembrane helix</keyword>
<dbReference type="PANTHER" id="PTHR34923">
    <property type="entry name" value="SMALL INTEGRAL MEMBRANE PROTEIN 20"/>
    <property type="match status" value="1"/>
</dbReference>
<dbReference type="GeneTree" id="ENSGT00390000002398"/>
<evidence type="ECO:0000313" key="4">
    <source>
        <dbReference type="Proteomes" id="UP000233220"/>
    </source>
</evidence>
<reference evidence="3" key="1">
    <citation type="submission" date="2025-08" db="UniProtKB">
        <authorList>
            <consortium name="Ensembl"/>
        </authorList>
    </citation>
    <scope>IDENTIFICATION</scope>
</reference>
<dbReference type="Pfam" id="PF15061">
    <property type="entry name" value="MITRAC7_Phoenixin"/>
    <property type="match status" value="1"/>
</dbReference>
<dbReference type="InterPro" id="IPR027917">
    <property type="entry name" value="MITRAC7/Phoenixin"/>
</dbReference>
<proteinExistence type="predicted"/>
<evidence type="ECO:0000256" key="2">
    <source>
        <dbReference type="SAM" id="Phobius"/>
    </source>
</evidence>